<dbReference type="PATRIC" id="fig|999408.3.peg.6047"/>
<evidence type="ECO:0000313" key="5">
    <source>
        <dbReference type="Proteomes" id="UP000013085"/>
    </source>
</evidence>
<evidence type="ECO:0000256" key="2">
    <source>
        <dbReference type="SAM" id="SignalP"/>
    </source>
</evidence>
<evidence type="ECO:0000313" key="4">
    <source>
        <dbReference type="EMBL" id="ENZ05428.1"/>
    </source>
</evidence>
<feature type="signal peptide" evidence="2">
    <location>
        <begin position="1"/>
        <end position="22"/>
    </location>
</feature>
<evidence type="ECO:0000256" key="1">
    <source>
        <dbReference type="SAM" id="MobiDB-lite"/>
    </source>
</evidence>
<proteinExistence type="predicted"/>
<accession>A0A0E2H158</accession>
<dbReference type="RefSeq" id="WP_002595058.1">
    <property type="nucleotide sequence ID" value="NZ_KB851001.1"/>
</dbReference>
<feature type="domain" description="SGNH hydrolase-type esterase" evidence="3">
    <location>
        <begin position="142"/>
        <end position="302"/>
    </location>
</feature>
<feature type="region of interest" description="Disordered" evidence="1">
    <location>
        <begin position="50"/>
        <end position="130"/>
    </location>
</feature>
<dbReference type="HOGENOM" id="CLU_051989_1_0_9"/>
<reference evidence="4 5" key="1">
    <citation type="submission" date="2013-01" db="EMBL/GenBank/DDBJ databases">
        <title>The Genome Sequence of Clostridium clostridioforme 90A8.</title>
        <authorList>
            <consortium name="The Broad Institute Genome Sequencing Platform"/>
            <person name="Earl A."/>
            <person name="Ward D."/>
            <person name="Feldgarden M."/>
            <person name="Gevers D."/>
            <person name="Courvalin P."/>
            <person name="Lambert T."/>
            <person name="Walker B."/>
            <person name="Young S.K."/>
            <person name="Zeng Q."/>
            <person name="Gargeya S."/>
            <person name="Fitzgerald M."/>
            <person name="Haas B."/>
            <person name="Abouelleil A."/>
            <person name="Alvarado L."/>
            <person name="Arachchi H.M."/>
            <person name="Berlin A.M."/>
            <person name="Chapman S.B."/>
            <person name="Dewar J."/>
            <person name="Goldberg J."/>
            <person name="Griggs A."/>
            <person name="Gujja S."/>
            <person name="Hansen M."/>
            <person name="Howarth C."/>
            <person name="Imamovic A."/>
            <person name="Larimer J."/>
            <person name="McCowan C."/>
            <person name="Murphy C."/>
            <person name="Neiman D."/>
            <person name="Pearson M."/>
            <person name="Priest M."/>
            <person name="Roberts A."/>
            <person name="Saif S."/>
            <person name="Shea T."/>
            <person name="Sisk P."/>
            <person name="Sykes S."/>
            <person name="Wortman J."/>
            <person name="Nusbaum C."/>
            <person name="Birren B."/>
        </authorList>
    </citation>
    <scope>NUCLEOTIDE SEQUENCE [LARGE SCALE GENOMIC DNA]</scope>
    <source>
        <strain evidence="4 5">90A8</strain>
    </source>
</reference>
<dbReference type="AlphaFoldDB" id="A0A0E2H158"/>
<sequence length="322" mass="34833">MKKYWYTSLLAFSLLISAIASTLPASVYGIVTSVFVRVCSNGQETTENIDAELSAGKYDRPETSQAENKRPQDPAIHGTAPVVPKHSAHKNDSSESVSMEASSSDSIDATPGPATSAPQTPAATSVGPGYIPPNPDFTGVLFIGDSRTVGLSEYGDLGKAEIFANSGMSVFNLFESTVRTKSGKKQDLEEVLFQQQYHTIYLMLGINELGYDYSSIIRKYQSVVDTIKTRQPNAVIVLGANLHVTAQKSSSSSTYTNEKINQINSGIRAIAENSDCCYIDVNSIFDDENGALKTSYSTDGSHVLGKYYSVWTDWLKGESPDA</sequence>
<evidence type="ECO:0000259" key="3">
    <source>
        <dbReference type="Pfam" id="PF13472"/>
    </source>
</evidence>
<dbReference type="Pfam" id="PF13472">
    <property type="entry name" value="Lipase_GDSL_2"/>
    <property type="match status" value="1"/>
</dbReference>
<keyword evidence="2" id="KW-0732">Signal</keyword>
<name>A0A0E2H158_9FIRM</name>
<organism evidence="4 5">
    <name type="scientific">[Clostridium] clostridioforme 90A8</name>
    <dbReference type="NCBI Taxonomy" id="999408"/>
    <lineage>
        <taxon>Bacteria</taxon>
        <taxon>Bacillati</taxon>
        <taxon>Bacillota</taxon>
        <taxon>Clostridia</taxon>
        <taxon>Lachnospirales</taxon>
        <taxon>Lachnospiraceae</taxon>
        <taxon>Enterocloster</taxon>
    </lineage>
</organism>
<feature type="chain" id="PRO_5039143227" description="SGNH hydrolase-type esterase domain-containing protein" evidence="2">
    <location>
        <begin position="23"/>
        <end position="322"/>
    </location>
</feature>
<dbReference type="SUPFAM" id="SSF52266">
    <property type="entry name" value="SGNH hydrolase"/>
    <property type="match status" value="1"/>
</dbReference>
<dbReference type="EMBL" id="AGYR01000079">
    <property type="protein sequence ID" value="ENZ05428.1"/>
    <property type="molecule type" value="Genomic_DNA"/>
</dbReference>
<dbReference type="Proteomes" id="UP000013085">
    <property type="component" value="Unassembled WGS sequence"/>
</dbReference>
<dbReference type="InterPro" id="IPR036514">
    <property type="entry name" value="SGNH_hydro_sf"/>
</dbReference>
<protein>
    <recommendedName>
        <fullName evidence="3">SGNH hydrolase-type esterase domain-containing protein</fullName>
    </recommendedName>
</protein>
<comment type="caution">
    <text evidence="4">The sequence shown here is derived from an EMBL/GenBank/DDBJ whole genome shotgun (WGS) entry which is preliminary data.</text>
</comment>
<dbReference type="Gene3D" id="3.40.50.1110">
    <property type="entry name" value="SGNH hydrolase"/>
    <property type="match status" value="1"/>
</dbReference>
<dbReference type="InterPro" id="IPR013830">
    <property type="entry name" value="SGNH_hydro"/>
</dbReference>
<feature type="compositionally biased region" description="Low complexity" evidence="1">
    <location>
        <begin position="94"/>
        <end position="124"/>
    </location>
</feature>
<feature type="compositionally biased region" description="Basic and acidic residues" evidence="1">
    <location>
        <begin position="57"/>
        <end position="72"/>
    </location>
</feature>
<gene>
    <name evidence="4" type="ORF">HMPREF1090_05642</name>
</gene>